<dbReference type="Gene3D" id="2.50.20.10">
    <property type="entry name" value="Lipoprotein localisation LolA/LolB/LppX"/>
    <property type="match status" value="1"/>
</dbReference>
<feature type="chain" id="PRO_5045700817" description="Outer membrane lipoprotein-sorting protein" evidence="1">
    <location>
        <begin position="22"/>
        <end position="246"/>
    </location>
</feature>
<dbReference type="EMBL" id="CP104694">
    <property type="protein sequence ID" value="UXI68043.1"/>
    <property type="molecule type" value="Genomic_DNA"/>
</dbReference>
<reference evidence="2" key="1">
    <citation type="submission" date="2022-09" db="EMBL/GenBank/DDBJ databases">
        <title>Tahibacter sp. nov., isolated from a fresh water.</title>
        <authorList>
            <person name="Baek J.H."/>
            <person name="Lee J.K."/>
            <person name="Kim J.M."/>
            <person name="Jeon C.O."/>
        </authorList>
    </citation>
    <scope>NUCLEOTIDE SEQUENCE</scope>
    <source>
        <strain evidence="2">W38</strain>
    </source>
</reference>
<evidence type="ECO:0000313" key="2">
    <source>
        <dbReference type="EMBL" id="UXI68043.1"/>
    </source>
</evidence>
<feature type="signal peptide" evidence="1">
    <location>
        <begin position="1"/>
        <end position="21"/>
    </location>
</feature>
<sequence>MTIRHGLFALLAALAAGSAQAISVDELVAKNIEARGGLAKIQAIQSLRLTGRTQFSGGGFSVELGFLQLQKRGDKFRAENSLQGLTAVSAYDGKDAWQIQPFQGRKDPEKLSADQAKSFAQQADIDGPLVDWRGKGHKVEYLGLEDVDGTPAHKLKVARADGDTQFIYLDPDYFLEIRVSTISVVRGVENEQENDLGNYEAVNGVFVPFSIESGPKGQPKGQKLTIEKAEANVEIDDAVFSLPAAK</sequence>
<evidence type="ECO:0008006" key="4">
    <source>
        <dbReference type="Google" id="ProtNLM"/>
    </source>
</evidence>
<evidence type="ECO:0000256" key="1">
    <source>
        <dbReference type="SAM" id="SignalP"/>
    </source>
</evidence>
<dbReference type="Proteomes" id="UP001064632">
    <property type="component" value="Chromosome"/>
</dbReference>
<evidence type="ECO:0000313" key="3">
    <source>
        <dbReference type="Proteomes" id="UP001064632"/>
    </source>
</evidence>
<keyword evidence="1" id="KW-0732">Signal</keyword>
<organism evidence="2 3">
    <name type="scientific">Tahibacter amnicola</name>
    <dbReference type="NCBI Taxonomy" id="2976241"/>
    <lineage>
        <taxon>Bacteria</taxon>
        <taxon>Pseudomonadati</taxon>
        <taxon>Pseudomonadota</taxon>
        <taxon>Gammaproteobacteria</taxon>
        <taxon>Lysobacterales</taxon>
        <taxon>Rhodanobacteraceae</taxon>
        <taxon>Tahibacter</taxon>
    </lineage>
</organism>
<dbReference type="RefSeq" id="WP_261695010.1">
    <property type="nucleotide sequence ID" value="NZ_CP104694.1"/>
</dbReference>
<keyword evidence="3" id="KW-1185">Reference proteome</keyword>
<name>A0ABY6BDE1_9GAMM</name>
<gene>
    <name evidence="2" type="ORF">N4264_25510</name>
</gene>
<protein>
    <recommendedName>
        <fullName evidence="4">Outer membrane lipoprotein-sorting protein</fullName>
    </recommendedName>
</protein>
<accession>A0ABY6BDE1</accession>
<proteinExistence type="predicted"/>